<name>A0A915IJS3_ROMCU</name>
<protein>
    <submittedName>
        <fullName evidence="2">Uncharacterized protein</fullName>
    </submittedName>
</protein>
<proteinExistence type="predicted"/>
<dbReference type="AlphaFoldDB" id="A0A915IJS3"/>
<accession>A0A915IJS3</accession>
<evidence type="ECO:0000313" key="2">
    <source>
        <dbReference type="WBParaSite" id="nRc.2.0.1.t14427-RA"/>
    </source>
</evidence>
<keyword evidence="1" id="KW-1185">Reference proteome</keyword>
<evidence type="ECO:0000313" key="1">
    <source>
        <dbReference type="Proteomes" id="UP000887565"/>
    </source>
</evidence>
<sequence>MTQKIHLLPSVMYRHLIFIKLLKNLLRILSNGTPDDLTLSTIVVFIFFDSSICYMNVHRPDPEPIQH</sequence>
<organism evidence="1 2">
    <name type="scientific">Romanomermis culicivorax</name>
    <name type="common">Nematode worm</name>
    <dbReference type="NCBI Taxonomy" id="13658"/>
    <lineage>
        <taxon>Eukaryota</taxon>
        <taxon>Metazoa</taxon>
        <taxon>Ecdysozoa</taxon>
        <taxon>Nematoda</taxon>
        <taxon>Enoplea</taxon>
        <taxon>Dorylaimia</taxon>
        <taxon>Mermithida</taxon>
        <taxon>Mermithoidea</taxon>
        <taxon>Mermithidae</taxon>
        <taxon>Romanomermis</taxon>
    </lineage>
</organism>
<dbReference type="Proteomes" id="UP000887565">
    <property type="component" value="Unplaced"/>
</dbReference>
<dbReference type="WBParaSite" id="nRc.2.0.1.t14427-RA">
    <property type="protein sequence ID" value="nRc.2.0.1.t14427-RA"/>
    <property type="gene ID" value="nRc.2.0.1.g14427"/>
</dbReference>
<reference evidence="2" key="1">
    <citation type="submission" date="2022-11" db="UniProtKB">
        <authorList>
            <consortium name="WormBaseParasite"/>
        </authorList>
    </citation>
    <scope>IDENTIFICATION</scope>
</reference>